<gene>
    <name evidence="2" type="ORF">QF025_001230</name>
</gene>
<name>A0ABD5CB78_9BURK</name>
<evidence type="ECO:0000256" key="1">
    <source>
        <dbReference type="SAM" id="MobiDB-lite"/>
    </source>
</evidence>
<comment type="caution">
    <text evidence="2">The sequence shown here is derived from an EMBL/GenBank/DDBJ whole genome shotgun (WGS) entry which is preliminary data.</text>
</comment>
<evidence type="ECO:0000313" key="2">
    <source>
        <dbReference type="EMBL" id="MDR6202510.1"/>
    </source>
</evidence>
<reference evidence="2 3" key="1">
    <citation type="submission" date="2023-08" db="EMBL/GenBank/DDBJ databases">
        <title>Genome sequencing of plant associated microbes to promote plant fitness in Sorghum bicolor and Oryza sativa.</title>
        <authorList>
            <person name="Coleman-Derr D."/>
        </authorList>
    </citation>
    <scope>NUCLEOTIDE SEQUENCE [LARGE SCALE GENOMIC DNA]</scope>
    <source>
        <strain evidence="2 3">SLBN-33</strain>
    </source>
</reference>
<organism evidence="2 3">
    <name type="scientific">Paraburkholderia graminis</name>
    <dbReference type="NCBI Taxonomy" id="60548"/>
    <lineage>
        <taxon>Bacteria</taxon>
        <taxon>Pseudomonadati</taxon>
        <taxon>Pseudomonadota</taxon>
        <taxon>Betaproteobacteria</taxon>
        <taxon>Burkholderiales</taxon>
        <taxon>Burkholderiaceae</taxon>
        <taxon>Paraburkholderia</taxon>
    </lineage>
</organism>
<dbReference type="AlphaFoldDB" id="A0ABD5CB78"/>
<dbReference type="EMBL" id="JAVIZN010000002">
    <property type="protein sequence ID" value="MDR6202510.1"/>
    <property type="molecule type" value="Genomic_DNA"/>
</dbReference>
<dbReference type="Proteomes" id="UP001245184">
    <property type="component" value="Unassembled WGS sequence"/>
</dbReference>
<feature type="region of interest" description="Disordered" evidence="1">
    <location>
        <begin position="1"/>
        <end position="25"/>
    </location>
</feature>
<dbReference type="SUPFAM" id="SSF53822">
    <property type="entry name" value="Periplasmic binding protein-like I"/>
    <property type="match status" value="1"/>
</dbReference>
<dbReference type="Gene3D" id="3.40.50.2300">
    <property type="match status" value="1"/>
</dbReference>
<accession>A0ABD5CB78</accession>
<dbReference type="InterPro" id="IPR028082">
    <property type="entry name" value="Peripla_BP_I"/>
</dbReference>
<proteinExistence type="predicted"/>
<evidence type="ECO:0000313" key="3">
    <source>
        <dbReference type="Proteomes" id="UP001245184"/>
    </source>
</evidence>
<protein>
    <submittedName>
        <fullName evidence="2">Uncharacterized protein</fullName>
    </submittedName>
</protein>
<dbReference type="RefSeq" id="WP_310030672.1">
    <property type="nucleotide sequence ID" value="NZ_JAVIZN010000002.1"/>
</dbReference>
<sequence>MQSQTLAHPPSGQFRTDQHAGRIGPTINCRRDSAVVLVMRPVDMDADTVGVDNSYGFTLAAEHLIDEGHTDLEEVNRCRLG</sequence>